<evidence type="ECO:0000313" key="2">
    <source>
        <dbReference type="EMBL" id="GKT45597.1"/>
    </source>
</evidence>
<evidence type="ECO:0000313" key="3">
    <source>
        <dbReference type="Proteomes" id="UP001055115"/>
    </source>
</evidence>
<name>A0AA37LK03_9PEZI</name>
<organism evidence="2 3">
    <name type="scientific">Colletotrichum spaethianum</name>
    <dbReference type="NCBI Taxonomy" id="700344"/>
    <lineage>
        <taxon>Eukaryota</taxon>
        <taxon>Fungi</taxon>
        <taxon>Dikarya</taxon>
        <taxon>Ascomycota</taxon>
        <taxon>Pezizomycotina</taxon>
        <taxon>Sordariomycetes</taxon>
        <taxon>Hypocreomycetidae</taxon>
        <taxon>Glomerellales</taxon>
        <taxon>Glomerellaceae</taxon>
        <taxon>Colletotrichum</taxon>
        <taxon>Colletotrichum spaethianum species complex</taxon>
    </lineage>
</organism>
<sequence length="59" mass="6618">MTKVGYDKKVTSLALELTPDFGNFVYPDQREEKTRNAPCTTLYTPGATPDPWRATTPAR</sequence>
<dbReference type="EMBL" id="BQXU01000013">
    <property type="protein sequence ID" value="GKT45597.1"/>
    <property type="molecule type" value="Genomic_DNA"/>
</dbReference>
<protein>
    <submittedName>
        <fullName evidence="2">Uncharacterized protein</fullName>
    </submittedName>
</protein>
<reference evidence="2 3" key="1">
    <citation type="submission" date="2022-03" db="EMBL/GenBank/DDBJ databases">
        <title>Genome data of Colletotrichum spp.</title>
        <authorList>
            <person name="Utami Y.D."/>
            <person name="Hiruma K."/>
        </authorList>
    </citation>
    <scope>NUCLEOTIDE SEQUENCE [LARGE SCALE GENOMIC DNA]</scope>
    <source>
        <strain evidence="2 3">MAFF 239500</strain>
    </source>
</reference>
<comment type="caution">
    <text evidence="2">The sequence shown here is derived from an EMBL/GenBank/DDBJ whole genome shotgun (WGS) entry which is preliminary data.</text>
</comment>
<dbReference type="GeneID" id="73326580"/>
<dbReference type="AlphaFoldDB" id="A0AA37LK03"/>
<proteinExistence type="predicted"/>
<dbReference type="Proteomes" id="UP001055115">
    <property type="component" value="Unassembled WGS sequence"/>
</dbReference>
<accession>A0AA37LK03</accession>
<dbReference type="RefSeq" id="XP_049127947.1">
    <property type="nucleotide sequence ID" value="XM_049271990.1"/>
</dbReference>
<keyword evidence="3" id="KW-1185">Reference proteome</keyword>
<evidence type="ECO:0000256" key="1">
    <source>
        <dbReference type="SAM" id="MobiDB-lite"/>
    </source>
</evidence>
<gene>
    <name evidence="2" type="ORF">ColSpa_05778</name>
</gene>
<feature type="region of interest" description="Disordered" evidence="1">
    <location>
        <begin position="39"/>
        <end position="59"/>
    </location>
</feature>